<accession>A0ABU7EA42</accession>
<reference evidence="1 2" key="1">
    <citation type="submission" date="2021-06" db="EMBL/GenBank/DDBJ databases">
        <authorList>
            <person name="Palmer J.M."/>
        </authorList>
    </citation>
    <scope>NUCLEOTIDE SEQUENCE [LARGE SCALE GENOMIC DNA]</scope>
    <source>
        <strain evidence="1 2">CL_MEX2019</strain>
        <tissue evidence="1">Muscle</tissue>
    </source>
</reference>
<dbReference type="InterPro" id="IPR028994">
    <property type="entry name" value="Integrin_alpha_N"/>
</dbReference>
<sequence length="92" mass="9963">MGLKRLRVKTPERAAFSIRSTLGIIGLLATLSRPVCEAFNLDVENPAVYSGPEGSYFGYAVDFYMSESARTASLLCDASWLQGDVIPVALSM</sequence>
<comment type="caution">
    <text evidence="1">The sequence shown here is derived from an EMBL/GenBank/DDBJ whole genome shotgun (WGS) entry which is preliminary data.</text>
</comment>
<proteinExistence type="predicted"/>
<keyword evidence="2" id="KW-1185">Reference proteome</keyword>
<gene>
    <name evidence="1" type="ORF">CHARACLAT_016179</name>
</gene>
<name>A0ABU7EA42_9TELE</name>
<protein>
    <submittedName>
        <fullName evidence="1">Uncharacterized protein</fullName>
    </submittedName>
</protein>
<evidence type="ECO:0000313" key="1">
    <source>
        <dbReference type="EMBL" id="MED6284132.1"/>
    </source>
</evidence>
<evidence type="ECO:0000313" key="2">
    <source>
        <dbReference type="Proteomes" id="UP001352852"/>
    </source>
</evidence>
<dbReference type="Proteomes" id="UP001352852">
    <property type="component" value="Unassembled WGS sequence"/>
</dbReference>
<dbReference type="Gene3D" id="2.130.10.130">
    <property type="entry name" value="Integrin alpha, N-terminal"/>
    <property type="match status" value="1"/>
</dbReference>
<dbReference type="EMBL" id="JAHUTJ010050478">
    <property type="protein sequence ID" value="MED6284132.1"/>
    <property type="molecule type" value="Genomic_DNA"/>
</dbReference>
<organism evidence="1 2">
    <name type="scientific">Characodon lateralis</name>
    <dbReference type="NCBI Taxonomy" id="208331"/>
    <lineage>
        <taxon>Eukaryota</taxon>
        <taxon>Metazoa</taxon>
        <taxon>Chordata</taxon>
        <taxon>Craniata</taxon>
        <taxon>Vertebrata</taxon>
        <taxon>Euteleostomi</taxon>
        <taxon>Actinopterygii</taxon>
        <taxon>Neopterygii</taxon>
        <taxon>Teleostei</taxon>
        <taxon>Neoteleostei</taxon>
        <taxon>Acanthomorphata</taxon>
        <taxon>Ovalentaria</taxon>
        <taxon>Atherinomorphae</taxon>
        <taxon>Cyprinodontiformes</taxon>
        <taxon>Goodeidae</taxon>
        <taxon>Characodon</taxon>
    </lineage>
</organism>